<reference evidence="2" key="1">
    <citation type="journal article" date="2014" name="Int. J. Syst. Evol. Microbiol.">
        <title>Complete genome sequence of Corynebacterium casei LMG S-19264T (=DSM 44701T), isolated from a smear-ripened cheese.</title>
        <authorList>
            <consortium name="US DOE Joint Genome Institute (JGI-PGF)"/>
            <person name="Walter F."/>
            <person name="Albersmeier A."/>
            <person name="Kalinowski J."/>
            <person name="Ruckert C."/>
        </authorList>
    </citation>
    <scope>NUCLEOTIDE SEQUENCE</scope>
    <source>
        <strain evidence="2">VKM Ac-1020</strain>
    </source>
</reference>
<accession>A0A9W6H628</accession>
<keyword evidence="3" id="KW-1185">Reference proteome</keyword>
<gene>
    <name evidence="2" type="ORF">GCM10017576_29500</name>
</gene>
<name>A0A9W6H628_9MICO</name>
<comment type="caution">
    <text evidence="2">The sequence shown here is derived from an EMBL/GenBank/DDBJ whole genome shotgun (WGS) entry which is preliminary data.</text>
</comment>
<organism evidence="2 3">
    <name type="scientific">Microbacterium barkeri</name>
    <dbReference type="NCBI Taxonomy" id="33917"/>
    <lineage>
        <taxon>Bacteria</taxon>
        <taxon>Bacillati</taxon>
        <taxon>Actinomycetota</taxon>
        <taxon>Actinomycetes</taxon>
        <taxon>Micrococcales</taxon>
        <taxon>Microbacteriaceae</taxon>
        <taxon>Microbacterium</taxon>
    </lineage>
</organism>
<evidence type="ECO:0000256" key="1">
    <source>
        <dbReference type="SAM" id="MobiDB-lite"/>
    </source>
</evidence>
<dbReference type="EMBL" id="BSEJ01000018">
    <property type="protein sequence ID" value="GLJ62819.1"/>
    <property type="molecule type" value="Genomic_DNA"/>
</dbReference>
<evidence type="ECO:0000313" key="3">
    <source>
        <dbReference type="Proteomes" id="UP001142462"/>
    </source>
</evidence>
<proteinExistence type="predicted"/>
<feature type="region of interest" description="Disordered" evidence="1">
    <location>
        <begin position="1"/>
        <end position="20"/>
    </location>
</feature>
<evidence type="ECO:0000313" key="2">
    <source>
        <dbReference type="EMBL" id="GLJ62819.1"/>
    </source>
</evidence>
<sequence length="159" mass="17571">MSQSPETSVDQGREGRAKRYATLDEAFQKHGTPPENQAVIRRIVDGSDVTGFVGYRTYFKIERRGSAALEVHAGYTNGFRSESDAARLAGDLERWPSRRFHGSWGVTHPVTHAVRVAPARSSAPRRETVRKPVVPERVADVCPTCFMEMPLTGVCPNCG</sequence>
<feature type="compositionally biased region" description="Polar residues" evidence="1">
    <location>
        <begin position="1"/>
        <end position="10"/>
    </location>
</feature>
<dbReference type="AlphaFoldDB" id="A0A9W6H628"/>
<reference evidence="2" key="2">
    <citation type="submission" date="2023-01" db="EMBL/GenBank/DDBJ databases">
        <authorList>
            <person name="Sun Q."/>
            <person name="Evtushenko L."/>
        </authorList>
    </citation>
    <scope>NUCLEOTIDE SEQUENCE</scope>
    <source>
        <strain evidence="2">VKM Ac-1020</strain>
    </source>
</reference>
<protein>
    <submittedName>
        <fullName evidence="2">Uncharacterized protein</fullName>
    </submittedName>
</protein>
<dbReference type="Proteomes" id="UP001142462">
    <property type="component" value="Unassembled WGS sequence"/>
</dbReference>
<dbReference type="RefSeq" id="WP_271174498.1">
    <property type="nucleotide sequence ID" value="NZ_BSEJ01000018.1"/>
</dbReference>